<dbReference type="InterPro" id="IPR005111">
    <property type="entry name" value="MoeA_C_domain_IV"/>
</dbReference>
<name>A0ABS3WF30_9BACL</name>
<keyword evidence="3" id="KW-1185">Reference proteome</keyword>
<reference evidence="2 3" key="1">
    <citation type="submission" date="2021-03" db="EMBL/GenBank/DDBJ databases">
        <title>Paenibacillus artemisicola MWE-103 whole genome sequence.</title>
        <authorList>
            <person name="Ham Y.J."/>
        </authorList>
    </citation>
    <scope>NUCLEOTIDE SEQUENCE [LARGE SCALE GENOMIC DNA]</scope>
    <source>
        <strain evidence="2 3">MWE-103</strain>
    </source>
</reference>
<dbReference type="InterPro" id="IPR036688">
    <property type="entry name" value="MoeA_C_domain_IV_sf"/>
</dbReference>
<evidence type="ECO:0000313" key="3">
    <source>
        <dbReference type="Proteomes" id="UP000670947"/>
    </source>
</evidence>
<dbReference type="EMBL" id="JAGGDJ010000025">
    <property type="protein sequence ID" value="MBO7746930.1"/>
    <property type="molecule type" value="Genomic_DNA"/>
</dbReference>
<dbReference type="Gene3D" id="2.40.340.10">
    <property type="entry name" value="MoeA, C-terminal, domain IV"/>
    <property type="match status" value="1"/>
</dbReference>
<accession>A0ABS3WF30</accession>
<sequence>MLASIPSADGLIRLKPGASGAAEGEIVDVILL</sequence>
<feature type="domain" description="MoeA C-terminal" evidence="1">
    <location>
        <begin position="1"/>
        <end position="32"/>
    </location>
</feature>
<protein>
    <recommendedName>
        <fullName evidence="1">MoeA C-terminal domain-containing protein</fullName>
    </recommendedName>
</protein>
<proteinExistence type="predicted"/>
<organism evidence="2 3">
    <name type="scientific">Paenibacillus artemisiicola</name>
    <dbReference type="NCBI Taxonomy" id="1172618"/>
    <lineage>
        <taxon>Bacteria</taxon>
        <taxon>Bacillati</taxon>
        <taxon>Bacillota</taxon>
        <taxon>Bacilli</taxon>
        <taxon>Bacillales</taxon>
        <taxon>Paenibacillaceae</taxon>
        <taxon>Paenibacillus</taxon>
    </lineage>
</organism>
<gene>
    <name evidence="2" type="ORF">I8J29_22260</name>
</gene>
<evidence type="ECO:0000313" key="2">
    <source>
        <dbReference type="EMBL" id="MBO7746930.1"/>
    </source>
</evidence>
<dbReference type="Pfam" id="PF03454">
    <property type="entry name" value="MoeA_C"/>
    <property type="match status" value="1"/>
</dbReference>
<comment type="caution">
    <text evidence="2">The sequence shown here is derived from an EMBL/GenBank/DDBJ whole genome shotgun (WGS) entry which is preliminary data.</text>
</comment>
<dbReference type="Proteomes" id="UP000670947">
    <property type="component" value="Unassembled WGS sequence"/>
</dbReference>
<dbReference type="SUPFAM" id="SSF63867">
    <property type="entry name" value="MoeA C-terminal domain-like"/>
    <property type="match status" value="1"/>
</dbReference>
<evidence type="ECO:0000259" key="1">
    <source>
        <dbReference type="Pfam" id="PF03454"/>
    </source>
</evidence>